<proteinExistence type="predicted"/>
<feature type="domain" description="GST C-terminal" evidence="3">
    <location>
        <begin position="341"/>
        <end position="466"/>
    </location>
</feature>
<dbReference type="Gene3D" id="1.20.1050.10">
    <property type="match status" value="2"/>
</dbReference>
<reference evidence="4" key="2">
    <citation type="submission" date="2024-08" db="UniProtKB">
        <authorList>
            <consortium name="EnsemblMetazoa"/>
        </authorList>
    </citation>
    <scope>IDENTIFICATION</scope>
</reference>
<sequence length="470" mass="54265">MAISLYYFESAPPARSVLMVIAALKLKVDLIRINLSNKEQFAEEFLQRNPTHTVPTLDDNGFIVWDSHAIVQYLVDKYGRTDELYPKSFEERTRVNQMLFFETSILFPSLARAVRPVFYDNATAVPDNKIKNIEASFEFLETFLSVTNYLASNHLTIADICALSTVSTIQIFHQVNNVKYPKLVAWLSKLKSLEFYNVNLDGIQMFTDMFMPLLKKCIKISRETITFSSPIHLVSFIPIIFSIIERPKKLSYTMSVKLHYIEASPAARSVMMVMKVLQFPVEYMELDLSTKDQFAQIFLQLNPAHTVPILDDDGFILWESHAIVKYLVDKFGKTDQLYPKALQERAKVDQMLFYNASVLFPLLRDAVIPIFNAKAPLQSSSVPEDQKRNIDSCLEELEQFLRTSDFLAVNRLTIADICALSILSTINYFKEFSSCNYPKLNKWLNRLRSEHFYRIELDGLRKFSDMFSTL</sequence>
<dbReference type="Gene3D" id="3.40.30.10">
    <property type="entry name" value="Glutaredoxin"/>
    <property type="match status" value="2"/>
</dbReference>
<dbReference type="PANTHER" id="PTHR43969:SF4">
    <property type="entry name" value="FI01423P-RELATED"/>
    <property type="match status" value="1"/>
</dbReference>
<dbReference type="InterPro" id="IPR036249">
    <property type="entry name" value="Thioredoxin-like_sf"/>
</dbReference>
<evidence type="ECO:0000259" key="2">
    <source>
        <dbReference type="PROSITE" id="PS50404"/>
    </source>
</evidence>
<dbReference type="PANTHER" id="PTHR43969">
    <property type="entry name" value="GLUTATHIONE S TRANSFERASE D10, ISOFORM A-RELATED"/>
    <property type="match status" value="1"/>
</dbReference>
<feature type="domain" description="GST N-terminal" evidence="2">
    <location>
        <begin position="1"/>
        <end position="82"/>
    </location>
</feature>
<dbReference type="Proteomes" id="UP000019118">
    <property type="component" value="Unassembled WGS sequence"/>
</dbReference>
<dbReference type="EnsemblMetazoa" id="XM_019898258.1">
    <property type="protein sequence ID" value="XP_019753817.1"/>
    <property type="gene ID" value="LOC109533064"/>
</dbReference>
<dbReference type="InterPro" id="IPR040079">
    <property type="entry name" value="Glutathione_S-Trfase"/>
</dbReference>
<feature type="domain" description="GST N-terminal" evidence="2">
    <location>
        <begin position="254"/>
        <end position="335"/>
    </location>
</feature>
<dbReference type="PROSITE" id="PS50405">
    <property type="entry name" value="GST_CTER"/>
    <property type="match status" value="2"/>
</dbReference>
<name>A0AAR5NYZ5_DENPD</name>
<dbReference type="SUPFAM" id="SSF52833">
    <property type="entry name" value="Thioredoxin-like"/>
    <property type="match status" value="2"/>
</dbReference>
<feature type="domain" description="GST C-terminal" evidence="3">
    <location>
        <begin position="88"/>
        <end position="209"/>
    </location>
</feature>
<dbReference type="Pfam" id="PF02798">
    <property type="entry name" value="GST_N"/>
    <property type="match status" value="1"/>
</dbReference>
<dbReference type="AlphaFoldDB" id="A0AAR5NYZ5"/>
<dbReference type="GO" id="GO:0004364">
    <property type="term" value="F:glutathione transferase activity"/>
    <property type="evidence" value="ECO:0007669"/>
    <property type="project" value="TreeGrafter"/>
</dbReference>
<dbReference type="SFLD" id="SFLDG00358">
    <property type="entry name" value="Main_(cytGST)"/>
    <property type="match status" value="2"/>
</dbReference>
<dbReference type="Pfam" id="PF00043">
    <property type="entry name" value="GST_C"/>
    <property type="match status" value="2"/>
</dbReference>
<comment type="subunit">
    <text evidence="1">Homodimer.</text>
</comment>
<evidence type="ECO:0000256" key="1">
    <source>
        <dbReference type="ARBA" id="ARBA00011738"/>
    </source>
</evidence>
<reference evidence="5" key="1">
    <citation type="journal article" date="2013" name="Genome Biol.">
        <title>Draft genome of the mountain pine beetle, Dendroctonus ponderosae Hopkins, a major forest pest.</title>
        <authorList>
            <person name="Keeling C.I."/>
            <person name="Yuen M.M."/>
            <person name="Liao N.Y."/>
            <person name="Docking T.R."/>
            <person name="Chan S.K."/>
            <person name="Taylor G.A."/>
            <person name="Palmquist D.L."/>
            <person name="Jackman S.D."/>
            <person name="Nguyen A."/>
            <person name="Li M."/>
            <person name="Henderson H."/>
            <person name="Janes J.K."/>
            <person name="Zhao Y."/>
            <person name="Pandoh P."/>
            <person name="Moore R."/>
            <person name="Sperling F.A."/>
            <person name="Huber D.P."/>
            <person name="Birol I."/>
            <person name="Jones S.J."/>
            <person name="Bohlmann J."/>
        </authorList>
    </citation>
    <scope>NUCLEOTIDE SEQUENCE</scope>
</reference>
<dbReference type="SFLD" id="SFLDG01153">
    <property type="entry name" value="Main.4:_Theta-like"/>
    <property type="match status" value="1"/>
</dbReference>
<dbReference type="InterPro" id="IPR010987">
    <property type="entry name" value="Glutathione-S-Trfase_C-like"/>
</dbReference>
<dbReference type="GO" id="GO:0006749">
    <property type="term" value="P:glutathione metabolic process"/>
    <property type="evidence" value="ECO:0007669"/>
    <property type="project" value="TreeGrafter"/>
</dbReference>
<dbReference type="SFLD" id="SFLDS00019">
    <property type="entry name" value="Glutathione_Transferase_(cytos"/>
    <property type="match status" value="2"/>
</dbReference>
<protein>
    <recommendedName>
        <fullName evidence="6">Glutathione S-transferase</fullName>
    </recommendedName>
</protein>
<evidence type="ECO:0000313" key="4">
    <source>
        <dbReference type="EnsemblMetazoa" id="XP_019753817.1"/>
    </source>
</evidence>
<dbReference type="CDD" id="cd03045">
    <property type="entry name" value="GST_N_Delta_Epsilon"/>
    <property type="match status" value="1"/>
</dbReference>
<dbReference type="InterPro" id="IPR036282">
    <property type="entry name" value="Glutathione-S-Trfase_C_sf"/>
</dbReference>
<evidence type="ECO:0008006" key="6">
    <source>
        <dbReference type="Google" id="ProtNLM"/>
    </source>
</evidence>
<keyword evidence="5" id="KW-1185">Reference proteome</keyword>
<dbReference type="KEGG" id="dpa:109533064"/>
<dbReference type="CDD" id="cd03177">
    <property type="entry name" value="GST_C_Delta_Epsilon"/>
    <property type="match status" value="2"/>
</dbReference>
<dbReference type="SUPFAM" id="SSF47616">
    <property type="entry name" value="GST C-terminal domain-like"/>
    <property type="match status" value="2"/>
</dbReference>
<dbReference type="Pfam" id="PF13417">
    <property type="entry name" value="GST_N_3"/>
    <property type="match status" value="1"/>
</dbReference>
<accession>A0AAR5NYZ5</accession>
<dbReference type="PROSITE" id="PS50404">
    <property type="entry name" value="GST_NTER"/>
    <property type="match status" value="2"/>
</dbReference>
<dbReference type="InterPro" id="IPR004045">
    <property type="entry name" value="Glutathione_S-Trfase_N"/>
</dbReference>
<dbReference type="FunFam" id="3.40.30.10:FF:000034">
    <property type="entry name" value="glutathione S-transferase 1"/>
    <property type="match status" value="2"/>
</dbReference>
<dbReference type="GeneID" id="109533064"/>
<dbReference type="FunFam" id="1.20.1050.10:FF:000007">
    <property type="entry name" value="Glutathione S-transferase 1-1"/>
    <property type="match status" value="2"/>
</dbReference>
<evidence type="ECO:0000313" key="5">
    <source>
        <dbReference type="Proteomes" id="UP000019118"/>
    </source>
</evidence>
<evidence type="ECO:0000259" key="3">
    <source>
        <dbReference type="PROSITE" id="PS50405"/>
    </source>
</evidence>
<organism evidence="4 5">
    <name type="scientific">Dendroctonus ponderosae</name>
    <name type="common">Mountain pine beetle</name>
    <dbReference type="NCBI Taxonomy" id="77166"/>
    <lineage>
        <taxon>Eukaryota</taxon>
        <taxon>Metazoa</taxon>
        <taxon>Ecdysozoa</taxon>
        <taxon>Arthropoda</taxon>
        <taxon>Hexapoda</taxon>
        <taxon>Insecta</taxon>
        <taxon>Pterygota</taxon>
        <taxon>Neoptera</taxon>
        <taxon>Endopterygota</taxon>
        <taxon>Coleoptera</taxon>
        <taxon>Polyphaga</taxon>
        <taxon>Cucujiformia</taxon>
        <taxon>Curculionidae</taxon>
        <taxon>Scolytinae</taxon>
        <taxon>Dendroctonus</taxon>
    </lineage>
</organism>
<dbReference type="InterPro" id="IPR004046">
    <property type="entry name" value="GST_C"/>
</dbReference>